<dbReference type="SUPFAM" id="SSF63393">
    <property type="entry name" value="RNA polymerase subunits"/>
    <property type="match status" value="1"/>
</dbReference>
<keyword evidence="2" id="KW-0862">Zinc</keyword>
<dbReference type="PANTHER" id="PTHR37826">
    <property type="entry name" value="FLOTILLIN BAND_7_5 DOMAIN PROTEIN"/>
    <property type="match status" value="1"/>
</dbReference>
<comment type="caution">
    <text evidence="4">The sequence shown here is derived from an EMBL/GenBank/DDBJ whole genome shotgun (WGS) entry which is preliminary data.</text>
</comment>
<dbReference type="PANTHER" id="PTHR37826:SF3">
    <property type="entry name" value="J DOMAIN-CONTAINING PROTEIN"/>
    <property type="match status" value="1"/>
</dbReference>
<name>A0ABW5ZB48_9FLAO</name>
<keyword evidence="1" id="KW-0479">Metal-binding</keyword>
<evidence type="ECO:0008006" key="6">
    <source>
        <dbReference type="Google" id="ProtNLM"/>
    </source>
</evidence>
<evidence type="ECO:0000256" key="1">
    <source>
        <dbReference type="ARBA" id="ARBA00022723"/>
    </source>
</evidence>
<keyword evidence="3" id="KW-0472">Membrane</keyword>
<dbReference type="Gene3D" id="2.20.28.30">
    <property type="entry name" value="RNA polymerase ii, chain L"/>
    <property type="match status" value="1"/>
</dbReference>
<dbReference type="SMART" id="SM00659">
    <property type="entry name" value="RPOLCX"/>
    <property type="match status" value="1"/>
</dbReference>
<evidence type="ECO:0000313" key="4">
    <source>
        <dbReference type="EMBL" id="MFD2910129.1"/>
    </source>
</evidence>
<gene>
    <name evidence="4" type="ORF">ACFSX9_15470</name>
</gene>
<sequence length="356" mass="40887">MSDFKEFPCPNCSSELNYDAEKNDLKCLHCHTVFSIEKSDELIAEITIDSFNSAISSHMLPINDVNYKCSKCGQETKLKEDIAFFECRNCGNNVINASAYKSRTIVPSSIIPFAVSKDKAMEHFIAWIGKGFWNDSSLKELSIADNLVGHYIPFWTFDANTENQWSGQSGTYYYVTESYRDSQGKSQTRSVRRTRWQYKEGQFSQFFNDILICGNQEITQDYINKIYPFHLDELKPLNEKYLLGWNAKAFDKDMNDSYTLSKNFITSKVEEMAATYLAADTYSGLEVSTEFCDETYKHIILPVWFCEYLFKDKKYFFIINGQTGAIHGEKPLSTTKIVTAIVLAVIFVIVLFMAFS</sequence>
<keyword evidence="3" id="KW-0812">Transmembrane</keyword>
<dbReference type="InterPro" id="IPR029040">
    <property type="entry name" value="RPABC4/Spt4"/>
</dbReference>
<dbReference type="EMBL" id="JBHUOL010000022">
    <property type="protein sequence ID" value="MFD2910129.1"/>
    <property type="molecule type" value="Genomic_DNA"/>
</dbReference>
<evidence type="ECO:0000256" key="3">
    <source>
        <dbReference type="SAM" id="Phobius"/>
    </source>
</evidence>
<dbReference type="Proteomes" id="UP001597549">
    <property type="component" value="Unassembled WGS sequence"/>
</dbReference>
<protein>
    <recommendedName>
        <fullName evidence="6">Replication restart DNA helicase PriA</fullName>
    </recommendedName>
</protein>
<keyword evidence="5" id="KW-1185">Reference proteome</keyword>
<dbReference type="InterPro" id="IPR006591">
    <property type="entry name" value="RNAP_P/RPABC4"/>
</dbReference>
<keyword evidence="3" id="KW-1133">Transmembrane helix</keyword>
<evidence type="ECO:0000256" key="2">
    <source>
        <dbReference type="ARBA" id="ARBA00022833"/>
    </source>
</evidence>
<feature type="transmembrane region" description="Helical" evidence="3">
    <location>
        <begin position="337"/>
        <end position="355"/>
    </location>
</feature>
<accession>A0ABW5ZB48</accession>
<proteinExistence type="predicted"/>
<dbReference type="RefSeq" id="WP_379809310.1">
    <property type="nucleotide sequence ID" value="NZ_JBHUOL010000022.1"/>
</dbReference>
<organism evidence="4 5">
    <name type="scientific">Flavobacterium ardleyense</name>
    <dbReference type="NCBI Taxonomy" id="2038737"/>
    <lineage>
        <taxon>Bacteria</taxon>
        <taxon>Pseudomonadati</taxon>
        <taxon>Bacteroidota</taxon>
        <taxon>Flavobacteriia</taxon>
        <taxon>Flavobacteriales</taxon>
        <taxon>Flavobacteriaceae</taxon>
        <taxon>Flavobacterium</taxon>
    </lineage>
</organism>
<reference evidence="5" key="1">
    <citation type="journal article" date="2019" name="Int. J. Syst. Evol. Microbiol.">
        <title>The Global Catalogue of Microorganisms (GCM) 10K type strain sequencing project: providing services to taxonomists for standard genome sequencing and annotation.</title>
        <authorList>
            <consortium name="The Broad Institute Genomics Platform"/>
            <consortium name="The Broad Institute Genome Sequencing Center for Infectious Disease"/>
            <person name="Wu L."/>
            <person name="Ma J."/>
        </authorList>
    </citation>
    <scope>NUCLEOTIDE SEQUENCE [LARGE SCALE GENOMIC DNA]</scope>
    <source>
        <strain evidence="5">KCTC 52644</strain>
    </source>
</reference>
<evidence type="ECO:0000313" key="5">
    <source>
        <dbReference type="Proteomes" id="UP001597549"/>
    </source>
</evidence>